<dbReference type="EMBL" id="JANTQA010000012">
    <property type="protein sequence ID" value="KAJ3449211.1"/>
    <property type="molecule type" value="Genomic_DNA"/>
</dbReference>
<dbReference type="CDD" id="cd17039">
    <property type="entry name" value="Ubl_ubiquitin_like"/>
    <property type="match status" value="1"/>
</dbReference>
<dbReference type="InterPro" id="IPR000626">
    <property type="entry name" value="Ubiquitin-like_dom"/>
</dbReference>
<dbReference type="Gene3D" id="3.10.20.90">
    <property type="entry name" value="Phosphatidylinositol 3-kinase Catalytic Subunit, Chain A, domain 1"/>
    <property type="match status" value="1"/>
</dbReference>
<name>A0AAV8A724_9EUKA</name>
<dbReference type="SUPFAM" id="SSF54236">
    <property type="entry name" value="Ubiquitin-like"/>
    <property type="match status" value="1"/>
</dbReference>
<dbReference type="Pfam" id="PF00240">
    <property type="entry name" value="ubiquitin"/>
    <property type="match status" value="1"/>
</dbReference>
<dbReference type="Proteomes" id="UP001146793">
    <property type="component" value="Unassembled WGS sequence"/>
</dbReference>
<accession>A0AAV8A724</accession>
<reference evidence="2" key="1">
    <citation type="submission" date="2022-08" db="EMBL/GenBank/DDBJ databases">
        <title>Novel sulphate-reducing endosymbionts in the free-living metamonad Anaeramoeba.</title>
        <authorList>
            <person name="Jerlstrom-Hultqvist J."/>
            <person name="Cepicka I."/>
            <person name="Gallot-Lavallee L."/>
            <person name="Salas-Leiva D."/>
            <person name="Curtis B.A."/>
            <person name="Zahonova K."/>
            <person name="Pipaliya S."/>
            <person name="Dacks J."/>
            <person name="Roger A.J."/>
        </authorList>
    </citation>
    <scope>NUCLEOTIDE SEQUENCE</scope>
    <source>
        <strain evidence="2">Busselton2</strain>
    </source>
</reference>
<proteinExistence type="predicted"/>
<dbReference type="InterPro" id="IPR029071">
    <property type="entry name" value="Ubiquitin-like_domsf"/>
</dbReference>
<dbReference type="SMART" id="SM00213">
    <property type="entry name" value="UBQ"/>
    <property type="match status" value="1"/>
</dbReference>
<comment type="caution">
    <text evidence="2">The sequence shown here is derived from an EMBL/GenBank/DDBJ whole genome shotgun (WGS) entry which is preliminary data.</text>
</comment>
<organism evidence="2 3">
    <name type="scientific">Anaeramoeba flamelloides</name>
    <dbReference type="NCBI Taxonomy" id="1746091"/>
    <lineage>
        <taxon>Eukaryota</taxon>
        <taxon>Metamonada</taxon>
        <taxon>Anaeramoebidae</taxon>
        <taxon>Anaeramoeba</taxon>
    </lineage>
</organism>
<dbReference type="PROSITE" id="PS50053">
    <property type="entry name" value="UBIQUITIN_2"/>
    <property type="match status" value="1"/>
</dbReference>
<protein>
    <submittedName>
        <fullName evidence="2">Ubiquitin domain-containing protein 7sl RNA1-related</fullName>
    </submittedName>
</protein>
<evidence type="ECO:0000259" key="1">
    <source>
        <dbReference type="PROSITE" id="PS50053"/>
    </source>
</evidence>
<sequence length="111" mass="12706">MISIQVQLLTKNIKVEISKKGTIEDLKKKIETIENISVKNQKLVCQGTTLEDKQLIGKLSLTKSTTIGLIYQHPKVNNKIDQKNKTGKTDKKGFHYYDWIGKNFSVHSKDF</sequence>
<feature type="domain" description="Ubiquitin-like" evidence="1">
    <location>
        <begin position="2"/>
        <end position="76"/>
    </location>
</feature>
<gene>
    <name evidence="2" type="ORF">M0812_05356</name>
</gene>
<evidence type="ECO:0000313" key="3">
    <source>
        <dbReference type="Proteomes" id="UP001146793"/>
    </source>
</evidence>
<dbReference type="AlphaFoldDB" id="A0AAV8A724"/>
<evidence type="ECO:0000313" key="2">
    <source>
        <dbReference type="EMBL" id="KAJ3449211.1"/>
    </source>
</evidence>